<name>A0A0E9S2S0_ANGAN</name>
<reference evidence="1" key="2">
    <citation type="journal article" date="2015" name="Fish Shellfish Immunol.">
        <title>Early steps in the European eel (Anguilla anguilla)-Vibrio vulnificus interaction in the gills: Role of the RtxA13 toxin.</title>
        <authorList>
            <person name="Callol A."/>
            <person name="Pajuelo D."/>
            <person name="Ebbesson L."/>
            <person name="Teles M."/>
            <person name="MacKenzie S."/>
            <person name="Amaro C."/>
        </authorList>
    </citation>
    <scope>NUCLEOTIDE SEQUENCE</scope>
</reference>
<dbReference type="AlphaFoldDB" id="A0A0E9S2S0"/>
<organism evidence="1">
    <name type="scientific">Anguilla anguilla</name>
    <name type="common">European freshwater eel</name>
    <name type="synonym">Muraena anguilla</name>
    <dbReference type="NCBI Taxonomy" id="7936"/>
    <lineage>
        <taxon>Eukaryota</taxon>
        <taxon>Metazoa</taxon>
        <taxon>Chordata</taxon>
        <taxon>Craniata</taxon>
        <taxon>Vertebrata</taxon>
        <taxon>Euteleostomi</taxon>
        <taxon>Actinopterygii</taxon>
        <taxon>Neopterygii</taxon>
        <taxon>Teleostei</taxon>
        <taxon>Anguilliformes</taxon>
        <taxon>Anguillidae</taxon>
        <taxon>Anguilla</taxon>
    </lineage>
</organism>
<sequence length="34" mass="3816">MAALSDVVLSFQEAVIYLSMTAVSSGCMHHRKWF</sequence>
<dbReference type="EMBL" id="GBXM01072991">
    <property type="protein sequence ID" value="JAH35586.1"/>
    <property type="molecule type" value="Transcribed_RNA"/>
</dbReference>
<reference evidence="1" key="1">
    <citation type="submission" date="2014-11" db="EMBL/GenBank/DDBJ databases">
        <authorList>
            <person name="Amaro Gonzalez C."/>
        </authorList>
    </citation>
    <scope>NUCLEOTIDE SEQUENCE</scope>
</reference>
<evidence type="ECO:0000313" key="1">
    <source>
        <dbReference type="EMBL" id="JAH35586.1"/>
    </source>
</evidence>
<proteinExistence type="predicted"/>
<accession>A0A0E9S2S0</accession>
<protein>
    <submittedName>
        <fullName evidence="1">Uncharacterized protein</fullName>
    </submittedName>
</protein>